<dbReference type="STRING" id="387631.Asulf_00974"/>
<dbReference type="InterPro" id="IPR001347">
    <property type="entry name" value="SIS_dom"/>
</dbReference>
<dbReference type="Pfam" id="PF01380">
    <property type="entry name" value="SIS"/>
    <property type="match status" value="1"/>
</dbReference>
<dbReference type="PROSITE" id="PS51464">
    <property type="entry name" value="SIS"/>
    <property type="match status" value="1"/>
</dbReference>
<organism evidence="3 4">
    <name type="scientific">Archaeoglobus sulfaticallidus PM70-1</name>
    <dbReference type="NCBI Taxonomy" id="387631"/>
    <lineage>
        <taxon>Archaea</taxon>
        <taxon>Methanobacteriati</taxon>
        <taxon>Methanobacteriota</taxon>
        <taxon>Archaeoglobi</taxon>
        <taxon>Archaeoglobales</taxon>
        <taxon>Archaeoglobaceae</taxon>
        <taxon>Archaeoglobus</taxon>
    </lineage>
</organism>
<dbReference type="SUPFAM" id="SSF53697">
    <property type="entry name" value="SIS domain"/>
    <property type="match status" value="1"/>
</dbReference>
<dbReference type="RefSeq" id="WP_015590576.1">
    <property type="nucleotide sequence ID" value="NC_021169.1"/>
</dbReference>
<comment type="similarity">
    <text evidence="1">Belongs to the SIS family. PHI subfamily.</text>
</comment>
<gene>
    <name evidence="3" type="ORF">Asulf_00974</name>
</gene>
<dbReference type="Proteomes" id="UP000013307">
    <property type="component" value="Chromosome"/>
</dbReference>
<dbReference type="GO" id="GO:1901135">
    <property type="term" value="P:carbohydrate derivative metabolic process"/>
    <property type="evidence" value="ECO:0007669"/>
    <property type="project" value="InterPro"/>
</dbReference>
<dbReference type="AlphaFoldDB" id="N0BDA0"/>
<accession>N0BDA0</accession>
<dbReference type="GeneID" id="15392615"/>
<name>N0BDA0_9EURY</name>
<dbReference type="OrthoDB" id="350569at2157"/>
<feature type="domain" description="SIS" evidence="2">
    <location>
        <begin position="35"/>
        <end position="189"/>
    </location>
</feature>
<dbReference type="KEGG" id="ast:Asulf_00974"/>
<dbReference type="GO" id="GO:0016853">
    <property type="term" value="F:isomerase activity"/>
    <property type="evidence" value="ECO:0007669"/>
    <property type="project" value="InterPro"/>
</dbReference>
<dbReference type="InterPro" id="IPR017552">
    <property type="entry name" value="PHI/rmpB"/>
</dbReference>
<dbReference type="EMBL" id="CP005290">
    <property type="protein sequence ID" value="AGK60978.1"/>
    <property type="molecule type" value="Genomic_DNA"/>
</dbReference>
<evidence type="ECO:0000259" key="2">
    <source>
        <dbReference type="PROSITE" id="PS51464"/>
    </source>
</evidence>
<proteinExistence type="inferred from homology"/>
<protein>
    <recommendedName>
        <fullName evidence="2">SIS domain-containing protein</fullName>
    </recommendedName>
</protein>
<evidence type="ECO:0000256" key="1">
    <source>
        <dbReference type="ARBA" id="ARBA00009235"/>
    </source>
</evidence>
<dbReference type="InterPro" id="IPR046348">
    <property type="entry name" value="SIS_dom_sf"/>
</dbReference>
<dbReference type="HOGENOM" id="CLU_094236_1_1_2"/>
<dbReference type="PANTHER" id="PTHR43443:SF1">
    <property type="entry name" value="3-HEXULOSE-6-PHOSPHATE ISOMERASE"/>
    <property type="match status" value="1"/>
</dbReference>
<dbReference type="Gene3D" id="3.40.50.10490">
    <property type="entry name" value="Glucose-6-phosphate isomerase like protein, domain 1"/>
    <property type="match status" value="1"/>
</dbReference>
<dbReference type="GO" id="GO:0097367">
    <property type="term" value="F:carbohydrate derivative binding"/>
    <property type="evidence" value="ECO:0007669"/>
    <property type="project" value="InterPro"/>
</dbReference>
<evidence type="ECO:0000313" key="3">
    <source>
        <dbReference type="EMBL" id="AGK60978.1"/>
    </source>
</evidence>
<keyword evidence="4" id="KW-1185">Reference proteome</keyword>
<dbReference type="eggNOG" id="arCOG00068">
    <property type="taxonomic scope" value="Archaea"/>
</dbReference>
<sequence>MNYSDIVVRSAESLIDHIRHFPKILEEQKTSINEFFRLIENGKAIHIFGVGRSGAVALCFAIRLKHFEKIFGHKVWWLGDEVREKIENGDVLIIFSGSGETAEAVFIAQKAKEVGARIVLITSFPESTIGKMSDLLITLPGGLEKSKGWKYLQAQITEDSPFYGGGKFELMAYLLQETLITGIGKWMKIGKDVVVREHVRDS</sequence>
<evidence type="ECO:0000313" key="4">
    <source>
        <dbReference type="Proteomes" id="UP000013307"/>
    </source>
</evidence>
<reference evidence="3 4" key="1">
    <citation type="journal article" date="2013" name="Genome Announc.">
        <title>Complete Genome Sequence of the Thermophilic and Facultatively Chemolithoautotrophic Sulfate Reducer Archaeoglobus sulfaticallidus Strain PM70-1T.</title>
        <authorList>
            <person name="Stokke R."/>
            <person name="Hocking W.P."/>
            <person name="Steinsbu B.O."/>
            <person name="Steen I.H."/>
        </authorList>
    </citation>
    <scope>NUCLEOTIDE SEQUENCE [LARGE SCALE GENOMIC DNA]</scope>
    <source>
        <strain evidence="3">PM70-1</strain>
    </source>
</reference>
<dbReference type="PANTHER" id="PTHR43443">
    <property type="entry name" value="3-HEXULOSE-6-PHOSPHATE ISOMERASE"/>
    <property type="match status" value="1"/>
</dbReference>